<dbReference type="Gene3D" id="2.60.120.1360">
    <property type="match status" value="1"/>
</dbReference>
<gene>
    <name evidence="3" type="ORF">PORUE0001_1251</name>
</gene>
<dbReference type="SUPFAM" id="SSF52266">
    <property type="entry name" value="SGNH hydrolase"/>
    <property type="match status" value="1"/>
</dbReference>
<evidence type="ECO:0000256" key="1">
    <source>
        <dbReference type="SAM" id="SignalP"/>
    </source>
</evidence>
<dbReference type="Pfam" id="PF13472">
    <property type="entry name" value="Lipase_GDSL_2"/>
    <property type="match status" value="1"/>
</dbReference>
<feature type="signal peptide" evidence="1">
    <location>
        <begin position="1"/>
        <end position="26"/>
    </location>
</feature>
<feature type="domain" description="SGNH hydrolase-type esterase" evidence="2">
    <location>
        <begin position="208"/>
        <end position="387"/>
    </location>
</feature>
<feature type="chain" id="PRO_5002916474" evidence="1">
    <location>
        <begin position="27"/>
        <end position="419"/>
    </location>
</feature>
<dbReference type="AlphaFoldDB" id="C2MAH6"/>
<dbReference type="eggNOG" id="COG2755">
    <property type="taxonomic scope" value="Bacteria"/>
</dbReference>
<dbReference type="Proteomes" id="UP000003303">
    <property type="component" value="Unassembled WGS sequence"/>
</dbReference>
<reference evidence="3 4" key="1">
    <citation type="submission" date="2009-04" db="EMBL/GenBank/DDBJ databases">
        <authorList>
            <person name="Sebastian Y."/>
            <person name="Madupu R."/>
            <person name="Durkin A.S."/>
            <person name="Torralba M."/>
            <person name="Methe B."/>
            <person name="Sutton G.G."/>
            <person name="Strausberg R.L."/>
            <person name="Nelson K.E."/>
        </authorList>
    </citation>
    <scope>NUCLEOTIDE SEQUENCE [LARGE SCALE GENOMIC DNA]</scope>
    <source>
        <strain evidence="3 4">60-3</strain>
    </source>
</reference>
<accession>C2MAH6</accession>
<dbReference type="RefSeq" id="WP_007364854.1">
    <property type="nucleotide sequence ID" value="NZ_ACLR01000088.1"/>
</dbReference>
<comment type="caution">
    <text evidence="3">The sequence shown here is derived from an EMBL/GenBank/DDBJ whole genome shotgun (WGS) entry which is preliminary data.</text>
</comment>
<dbReference type="Gene3D" id="3.40.50.1110">
    <property type="entry name" value="SGNH hydrolase"/>
    <property type="match status" value="1"/>
</dbReference>
<evidence type="ECO:0000313" key="3">
    <source>
        <dbReference type="EMBL" id="EEK17279.1"/>
    </source>
</evidence>
<dbReference type="EMBL" id="ACLR01000088">
    <property type="protein sequence ID" value="EEK17279.1"/>
    <property type="molecule type" value="Genomic_DNA"/>
</dbReference>
<dbReference type="InterPro" id="IPR051532">
    <property type="entry name" value="Ester_Hydrolysis_Enzymes"/>
</dbReference>
<dbReference type="STRING" id="596327.PORUE0001_1251"/>
<dbReference type="InterPro" id="IPR013830">
    <property type="entry name" value="SGNH_hydro"/>
</dbReference>
<protein>
    <submittedName>
        <fullName evidence="3">GDSL-like protein</fullName>
    </submittedName>
</protein>
<dbReference type="InterPro" id="IPR036514">
    <property type="entry name" value="SGNH_hydro_sf"/>
</dbReference>
<evidence type="ECO:0000259" key="2">
    <source>
        <dbReference type="Pfam" id="PF13472"/>
    </source>
</evidence>
<evidence type="ECO:0000313" key="4">
    <source>
        <dbReference type="Proteomes" id="UP000003303"/>
    </source>
</evidence>
<name>C2MAH6_9PORP</name>
<organism evidence="3 4">
    <name type="scientific">Porphyromonas uenonis 60-3</name>
    <dbReference type="NCBI Taxonomy" id="596327"/>
    <lineage>
        <taxon>Bacteria</taxon>
        <taxon>Pseudomonadati</taxon>
        <taxon>Bacteroidota</taxon>
        <taxon>Bacteroidia</taxon>
        <taxon>Bacteroidales</taxon>
        <taxon>Porphyromonadaceae</taxon>
        <taxon>Porphyromonas</taxon>
    </lineage>
</organism>
<keyword evidence="1" id="KW-0732">Signal</keyword>
<dbReference type="PANTHER" id="PTHR30383">
    <property type="entry name" value="THIOESTERASE 1/PROTEASE 1/LYSOPHOSPHOLIPASE L1"/>
    <property type="match status" value="1"/>
</dbReference>
<dbReference type="GO" id="GO:0016788">
    <property type="term" value="F:hydrolase activity, acting on ester bonds"/>
    <property type="evidence" value="ECO:0007669"/>
    <property type="project" value="UniProtKB-ARBA"/>
</dbReference>
<sequence length="419" mass="45647">MRANRVIRIICTLVGSLLLLAQTLLAQRAPQLVAPDGYLDQLWSACDQAKATAQTVSVIHLGDSHVQAGHFTKPIRKSFAQRWGDGGIGWVAPFRLLGTNPPIHTNVRASSAGTSGIKITERDYDRESPTGMVLQTKESGDITYTFQCGGGQTFDRIVIYRQRETGPFTLSGDSLRTLAQDTLTREPIVTDTLLVGRYVSSAEVTAPASAVWYGASLERSSGGVLVHTIGYNGATYYTYGKGSFASSVAILRPRLIILSLGTNESVSRSFSRNGFGAEVARMVQSLRASNPDCAIVLTSPLANYQRIRTAHKRRRGKRRRRRTVYRTTYRANTNCQLVADELQQQARELGCGYIDLFAHFGGAAGAGQLLSDGILSGDRVHLTAAGYNKVGEAIATALQANYEQWCQRDTHVTPQASED</sequence>
<proteinExistence type="predicted"/>
<keyword evidence="4" id="KW-1185">Reference proteome</keyword>